<dbReference type="InterPro" id="IPR051120">
    <property type="entry name" value="ABC_AA/LPS_Transport"/>
</dbReference>
<dbReference type="PROSITE" id="PS50893">
    <property type="entry name" value="ABC_TRANSPORTER_2"/>
    <property type="match status" value="1"/>
</dbReference>
<protein>
    <submittedName>
        <fullName evidence="5">ABC transporter ATP-binding protein</fullName>
    </submittedName>
</protein>
<evidence type="ECO:0000313" key="5">
    <source>
        <dbReference type="EMBL" id="OAN46899.1"/>
    </source>
</evidence>
<dbReference type="Proteomes" id="UP000078287">
    <property type="component" value="Unassembled WGS sequence"/>
</dbReference>
<dbReference type="Gene3D" id="3.40.50.300">
    <property type="entry name" value="P-loop containing nucleotide triphosphate hydrolases"/>
    <property type="match status" value="1"/>
</dbReference>
<sequence>MSDWIIETHRLTRDFGSLRAVDQVDLQVRAGSIHAIIGPNGAGKTTLFNLISGYIKPTAGRVLLRGQDITRVPLHRMAHLGIGRSFQITNIFPTLTVLENVRLAAQARGRDNFRLWTSAAKLRAYTERALAALHQVGLHERALQIAATLPHGDKRRLELAILLAGDADILLLDEPTAGMATEQVPMLLDLLRGIRQGTNKTILIVEHNMSVVMSLAETITVMHQGRVLAEGSPAAISANQAVREAYLGTAFAGGQP</sequence>
<dbReference type="InterPro" id="IPR003439">
    <property type="entry name" value="ABC_transporter-like_ATP-bd"/>
</dbReference>
<proteinExistence type="predicted"/>
<dbReference type="InterPro" id="IPR003593">
    <property type="entry name" value="AAA+_ATPase"/>
</dbReference>
<keyword evidence="2" id="KW-0547">Nucleotide-binding</keyword>
<keyword evidence="1" id="KW-0813">Transport</keyword>
<name>A0A178MDQ6_9CHLR</name>
<dbReference type="FunFam" id="3.40.50.300:FF:000421">
    <property type="entry name" value="Branched-chain amino acid ABC transporter ATP-binding protein"/>
    <property type="match status" value="1"/>
</dbReference>
<dbReference type="STRING" id="1707952.A6A03_11365"/>
<organism evidence="5 6">
    <name type="scientific">Chloroflexus islandicus</name>
    <dbReference type="NCBI Taxonomy" id="1707952"/>
    <lineage>
        <taxon>Bacteria</taxon>
        <taxon>Bacillati</taxon>
        <taxon>Chloroflexota</taxon>
        <taxon>Chloroflexia</taxon>
        <taxon>Chloroflexales</taxon>
        <taxon>Chloroflexineae</taxon>
        <taxon>Chloroflexaceae</taxon>
        <taxon>Chloroflexus</taxon>
    </lineage>
</organism>
<dbReference type="GO" id="GO:0005524">
    <property type="term" value="F:ATP binding"/>
    <property type="evidence" value="ECO:0007669"/>
    <property type="project" value="UniProtKB-KW"/>
</dbReference>
<dbReference type="SUPFAM" id="SSF52540">
    <property type="entry name" value="P-loop containing nucleoside triphosphate hydrolases"/>
    <property type="match status" value="1"/>
</dbReference>
<dbReference type="InterPro" id="IPR032823">
    <property type="entry name" value="BCA_ABC_TP_C"/>
</dbReference>
<keyword evidence="6" id="KW-1185">Reference proteome</keyword>
<dbReference type="CDD" id="cd03219">
    <property type="entry name" value="ABC_Mj1267_LivG_branched"/>
    <property type="match status" value="1"/>
</dbReference>
<dbReference type="AlphaFoldDB" id="A0A178MDQ6"/>
<evidence type="ECO:0000256" key="1">
    <source>
        <dbReference type="ARBA" id="ARBA00022448"/>
    </source>
</evidence>
<dbReference type="InterPro" id="IPR027417">
    <property type="entry name" value="P-loop_NTPase"/>
</dbReference>
<feature type="domain" description="ABC transporter" evidence="4">
    <location>
        <begin position="6"/>
        <end position="249"/>
    </location>
</feature>
<reference evidence="5 6" key="1">
    <citation type="submission" date="2016-04" db="EMBL/GenBank/DDBJ databases">
        <title>Chloroflexus islandicus sp. nov., a thermophilic filamentous anoxygenic phototrophic bacterium from geyser Strokkur (Iceland).</title>
        <authorList>
            <person name="Gaisin V.A."/>
            <person name="Kalashnikov A.M."/>
            <person name="Sukhacheva M.V."/>
            <person name="Grouzdev D.S."/>
            <person name="Ivanov T.M."/>
            <person name="Kuznetsov B."/>
            <person name="Gorlenko V.M."/>
        </authorList>
    </citation>
    <scope>NUCLEOTIDE SEQUENCE [LARGE SCALE GENOMIC DNA]</scope>
    <source>
        <strain evidence="6">isl-2</strain>
    </source>
</reference>
<dbReference type="PANTHER" id="PTHR45772:SF3">
    <property type="entry name" value="ABC TRANSPORTER ATP-BINDING PROTEIN"/>
    <property type="match status" value="1"/>
</dbReference>
<evidence type="ECO:0000256" key="2">
    <source>
        <dbReference type="ARBA" id="ARBA00022741"/>
    </source>
</evidence>
<evidence type="ECO:0000259" key="4">
    <source>
        <dbReference type="PROSITE" id="PS50893"/>
    </source>
</evidence>
<dbReference type="PANTHER" id="PTHR45772">
    <property type="entry name" value="CONSERVED COMPONENT OF ABC TRANSPORTER FOR NATURAL AMINO ACIDS-RELATED"/>
    <property type="match status" value="1"/>
</dbReference>
<dbReference type="RefSeq" id="WP_066785159.1">
    <property type="nucleotide sequence ID" value="NZ_LWQS01000041.1"/>
</dbReference>
<evidence type="ECO:0000256" key="3">
    <source>
        <dbReference type="ARBA" id="ARBA00022840"/>
    </source>
</evidence>
<dbReference type="EMBL" id="LWQS01000041">
    <property type="protein sequence ID" value="OAN46899.1"/>
    <property type="molecule type" value="Genomic_DNA"/>
</dbReference>
<comment type="caution">
    <text evidence="5">The sequence shown here is derived from an EMBL/GenBank/DDBJ whole genome shotgun (WGS) entry which is preliminary data.</text>
</comment>
<gene>
    <name evidence="5" type="ORF">A6A03_11365</name>
</gene>
<accession>A0A178MDQ6</accession>
<keyword evidence="3 5" id="KW-0067">ATP-binding</keyword>
<dbReference type="GO" id="GO:0005886">
    <property type="term" value="C:plasma membrane"/>
    <property type="evidence" value="ECO:0007669"/>
    <property type="project" value="TreeGrafter"/>
</dbReference>
<evidence type="ECO:0000313" key="6">
    <source>
        <dbReference type="Proteomes" id="UP000078287"/>
    </source>
</evidence>
<dbReference type="SMART" id="SM00382">
    <property type="entry name" value="AAA"/>
    <property type="match status" value="1"/>
</dbReference>
<dbReference type="GO" id="GO:0016887">
    <property type="term" value="F:ATP hydrolysis activity"/>
    <property type="evidence" value="ECO:0007669"/>
    <property type="project" value="InterPro"/>
</dbReference>
<dbReference type="Pfam" id="PF12399">
    <property type="entry name" value="BCA_ABC_TP_C"/>
    <property type="match status" value="1"/>
</dbReference>
<dbReference type="Pfam" id="PF00005">
    <property type="entry name" value="ABC_tran"/>
    <property type="match status" value="1"/>
</dbReference>